<reference evidence="2 3" key="1">
    <citation type="submission" date="2020-08" db="EMBL/GenBank/DDBJ databases">
        <title>The Agave Microbiome: Exploring the role of microbial communities in plant adaptations to desert environments.</title>
        <authorList>
            <person name="Partida-Martinez L.P."/>
        </authorList>
    </citation>
    <scope>NUCLEOTIDE SEQUENCE [LARGE SCALE GENOMIC DNA]</scope>
    <source>
        <strain evidence="2 3">AT3.2</strain>
    </source>
</reference>
<evidence type="ECO:0000313" key="2">
    <source>
        <dbReference type="EMBL" id="MBB6135776.1"/>
    </source>
</evidence>
<dbReference type="Proteomes" id="UP000540787">
    <property type="component" value="Unassembled WGS sequence"/>
</dbReference>
<evidence type="ECO:0000259" key="1">
    <source>
        <dbReference type="Pfam" id="PF13946"/>
    </source>
</evidence>
<dbReference type="Gene3D" id="1.10.3130.20">
    <property type="entry name" value="Phycobilisome linker domain"/>
    <property type="match status" value="1"/>
</dbReference>
<dbReference type="InterPro" id="IPR025282">
    <property type="entry name" value="DUF4214"/>
</dbReference>
<keyword evidence="3" id="KW-1185">Reference proteome</keyword>
<proteinExistence type="predicted"/>
<dbReference type="AlphaFoldDB" id="A0A7X0CG02"/>
<accession>A0A7X0CG02</accession>
<protein>
    <recommendedName>
        <fullName evidence="1">DUF4214 domain-containing protein</fullName>
    </recommendedName>
</protein>
<dbReference type="InterPro" id="IPR038255">
    <property type="entry name" value="PBS_linker_sf"/>
</dbReference>
<dbReference type="EMBL" id="JACHBX010000004">
    <property type="protein sequence ID" value="MBB6135776.1"/>
    <property type="molecule type" value="Genomic_DNA"/>
</dbReference>
<feature type="domain" description="DUF4214" evidence="1">
    <location>
        <begin position="45"/>
        <end position="106"/>
    </location>
</feature>
<evidence type="ECO:0000313" key="3">
    <source>
        <dbReference type="Proteomes" id="UP000540787"/>
    </source>
</evidence>
<name>A0A7X0CG02_9BURK</name>
<dbReference type="RefSeq" id="WP_183556418.1">
    <property type="nucleotide sequence ID" value="NZ_JACHBX010000004.1"/>
</dbReference>
<organism evidence="2 3">
    <name type="scientific">Massilia aurea</name>
    <dbReference type="NCBI Taxonomy" id="373040"/>
    <lineage>
        <taxon>Bacteria</taxon>
        <taxon>Pseudomonadati</taxon>
        <taxon>Pseudomonadota</taxon>
        <taxon>Betaproteobacteria</taxon>
        <taxon>Burkholderiales</taxon>
        <taxon>Oxalobacteraceae</taxon>
        <taxon>Telluria group</taxon>
        <taxon>Massilia</taxon>
    </lineage>
</organism>
<dbReference type="Pfam" id="PF13946">
    <property type="entry name" value="DUF4214"/>
    <property type="match status" value="1"/>
</dbReference>
<gene>
    <name evidence="2" type="ORF">HD842_003943</name>
</gene>
<comment type="caution">
    <text evidence="2">The sequence shown here is derived from an EMBL/GenBank/DDBJ whole genome shotgun (WGS) entry which is preliminary data.</text>
</comment>
<sequence length="196" mass="20510">MAVNAVGVQQLYVAYFGRPADTAGLEYWVNTLGSGAATLADISRSFAAAEEYRDNYSHMNSRTVVTKIYDHLFGREAEAAGVDYWASLMDRGVITIDDAVKQISEAAVGTDALIFNGKAAAATAFTLRLDTPGEVAAYGNDAGGKLAMEFLATVKDATSALDAVDPIVVDAWIARIVAADGTAIEDVGLVGVAPLV</sequence>